<evidence type="ECO:0000313" key="2">
    <source>
        <dbReference type="Proteomes" id="UP000183983"/>
    </source>
</evidence>
<feature type="non-terminal residue" evidence="1">
    <location>
        <position position="1"/>
    </location>
</feature>
<proteinExistence type="predicted"/>
<dbReference type="RefSeq" id="WP_175561851.1">
    <property type="nucleotide sequence ID" value="NZ_FRDA01000019.1"/>
</dbReference>
<dbReference type="EMBL" id="FRDA01000019">
    <property type="protein sequence ID" value="SHN26495.1"/>
    <property type="molecule type" value="Genomic_DNA"/>
</dbReference>
<gene>
    <name evidence="1" type="ORF">SAMN05216593_11971</name>
</gene>
<evidence type="ECO:0000313" key="1">
    <source>
        <dbReference type="EMBL" id="SHN26495.1"/>
    </source>
</evidence>
<dbReference type="Proteomes" id="UP000183983">
    <property type="component" value="Unassembled WGS sequence"/>
</dbReference>
<accession>A0A1M7Q7L3</accession>
<reference evidence="1 2" key="1">
    <citation type="submission" date="2016-11" db="EMBL/GenBank/DDBJ databases">
        <authorList>
            <person name="Jaros S."/>
            <person name="Januszkiewicz K."/>
            <person name="Wedrychowicz H."/>
        </authorList>
    </citation>
    <scope>NUCLEOTIDE SEQUENCE [LARGE SCALE GENOMIC DNA]</scope>
    <source>
        <strain evidence="1 2">LMG 26898</strain>
    </source>
</reference>
<protein>
    <submittedName>
        <fullName evidence="1">Uncharacterized protein</fullName>
    </submittedName>
</protein>
<name>A0A1M7Q7L3_9PSED</name>
<sequence length="629" mass="62418">ATNLIADSTYVTGAVPVTVSGAASIAQLTSIDGKTTGTLTVESINDTSANLIADSTYLTGAVPVTVSGTVSLSDLTDIDAKTTGKVTVIELSDTAANLVTSGVASVYIGEGSNVTITDAVTIAQLQTIDAANGNGTLTYTTITDTNANLTAIGASAYYTGIHANTNVVVTDAVTVAQLTSLDTANGTGTVTYTTDLNDTALALATDAATNAGAGTFTAGRAVTVSDNASIAQLATIDAAATTVTYAGIKDSAANLITNTGAYVLASTVVTVDGSATLAQLKSIDNVVTPALVYTSIADTAANLSANTDGYVTGSVAVKVTDTGSLAATSLTSIDALTTTQVDATTVTGLTGNFAAVDSVLKATGIQLSGSEKVNLTDTAAALNGKTLALTSTATTDELHVGLTSTSIDLSKITGFEDIYLAGSGRFTQTITVGDGNGVTVHAATLSNVIMGTGQQTFDSSAGNDTVLLKSGSTFSFAATAALNGNDTLNGFITGASNSTLNFNSFLGNGYNLGTEIVNSGSNFGGAAGSATLVDGLSVAQNGGFGLQTANTISVADFTGGYLSAVNGKEVLVTIDNTAHKANVYFVDSSLGGSATAVDSASDIVQVATITLTGNVTTINDLHTTGVLVV</sequence>
<dbReference type="AlphaFoldDB" id="A0A1M7Q7L3"/>
<organism evidence="1 2">
    <name type="scientific">Pseudomonas asturiensis</name>
    <dbReference type="NCBI Taxonomy" id="1190415"/>
    <lineage>
        <taxon>Bacteria</taxon>
        <taxon>Pseudomonadati</taxon>
        <taxon>Pseudomonadota</taxon>
        <taxon>Gammaproteobacteria</taxon>
        <taxon>Pseudomonadales</taxon>
        <taxon>Pseudomonadaceae</taxon>
        <taxon>Pseudomonas</taxon>
    </lineage>
</organism>